<dbReference type="PANTHER" id="PTHR10797">
    <property type="entry name" value="CCR4-NOT TRANSCRIPTION COMPLEX SUBUNIT"/>
    <property type="match status" value="1"/>
</dbReference>
<dbReference type="AlphaFoldDB" id="A0A0R0M160"/>
<dbReference type="GO" id="GO:0046872">
    <property type="term" value="F:metal ion binding"/>
    <property type="evidence" value="ECO:0007669"/>
    <property type="project" value="UniProtKB-KW"/>
</dbReference>
<dbReference type="Gene3D" id="3.30.420.10">
    <property type="entry name" value="Ribonuclease H-like superfamily/Ribonuclease H"/>
    <property type="match status" value="1"/>
</dbReference>
<dbReference type="GO" id="GO:0005737">
    <property type="term" value="C:cytoplasm"/>
    <property type="evidence" value="ECO:0007669"/>
    <property type="project" value="UniProtKB-SubCell"/>
</dbReference>
<evidence type="ECO:0000256" key="4">
    <source>
        <dbReference type="ARBA" id="ARBA00008372"/>
    </source>
</evidence>
<name>A0A0R0M160_9MICR</name>
<dbReference type="SUPFAM" id="SSF53098">
    <property type="entry name" value="Ribonuclease H-like"/>
    <property type="match status" value="1"/>
</dbReference>
<evidence type="ECO:0000256" key="12">
    <source>
        <dbReference type="ARBA" id="ARBA00023015"/>
    </source>
</evidence>
<dbReference type="InterPro" id="IPR012337">
    <property type="entry name" value="RNaseH-like_sf"/>
</dbReference>
<dbReference type="InterPro" id="IPR039637">
    <property type="entry name" value="CNOT7/CNOT8/Pop2"/>
</dbReference>
<dbReference type="GO" id="GO:0004535">
    <property type="term" value="F:poly(A)-specific ribonuclease activity"/>
    <property type="evidence" value="ECO:0007669"/>
    <property type="project" value="UniProtKB-EC"/>
</dbReference>
<evidence type="ECO:0000313" key="16">
    <source>
        <dbReference type="Proteomes" id="UP000051530"/>
    </source>
</evidence>
<organism evidence="15 16">
    <name type="scientific">Pseudoloma neurophilia</name>
    <dbReference type="NCBI Taxonomy" id="146866"/>
    <lineage>
        <taxon>Eukaryota</taxon>
        <taxon>Fungi</taxon>
        <taxon>Fungi incertae sedis</taxon>
        <taxon>Microsporidia</taxon>
        <taxon>Pseudoloma</taxon>
    </lineage>
</organism>
<dbReference type="EC" id="3.1.13.4" evidence="5"/>
<dbReference type="InterPro" id="IPR036397">
    <property type="entry name" value="RNaseH_sf"/>
</dbReference>
<keyword evidence="16" id="KW-1185">Reference proteome</keyword>
<sequence length="266" mass="30718">MGKNIVDVWEYNLDEAFADMRKLGRKYKYIAMDTEFPGVVAKPVGYFSSHSTYVYQQLLCNVDMLKIIQLGVTFSDENGNSPERGTFQFNFKFNLDKDMYARESINLLREAQLDFEKHKMYGISTKEFALLMITSGLIFSDEIIWLSFHSSYDFAYLSKVLFNSCLPKSPIDFLNNLEILFPNFFDVKFLLRKTSMVKKGLQEIADEFGLKRIGIQHQAGSDSILTRDVFFRAKTLYFTNDDLAEQSAKLFGIEKRGSDDSSFDFS</sequence>
<comment type="subcellular location">
    <subcellularLocation>
        <location evidence="3">Cytoplasm</location>
    </subcellularLocation>
    <subcellularLocation>
        <location evidence="2">Nucleus</location>
    </subcellularLocation>
</comment>
<keyword evidence="10" id="KW-0269">Exonuclease</keyword>
<dbReference type="Pfam" id="PF04857">
    <property type="entry name" value="CAF1"/>
    <property type="match status" value="1"/>
</dbReference>
<keyword evidence="7" id="KW-0540">Nuclease</keyword>
<reference evidence="15 16" key="1">
    <citation type="submission" date="2015-07" db="EMBL/GenBank/DDBJ databases">
        <title>The genome of Pseudoloma neurophilia, a relevant intracellular parasite of the zebrafish.</title>
        <authorList>
            <person name="Ndikumana S."/>
            <person name="Pelin A."/>
            <person name="Sanders J."/>
            <person name="Corradi N."/>
        </authorList>
    </citation>
    <scope>NUCLEOTIDE SEQUENCE [LARGE SCALE GENOMIC DNA]</scope>
    <source>
        <strain evidence="15 16">MK1</strain>
    </source>
</reference>
<evidence type="ECO:0000256" key="3">
    <source>
        <dbReference type="ARBA" id="ARBA00004496"/>
    </source>
</evidence>
<comment type="catalytic activity">
    <reaction evidence="1">
        <text>Exonucleolytic cleavage of poly(A) to 5'-AMP.</text>
        <dbReference type="EC" id="3.1.13.4"/>
    </reaction>
</comment>
<keyword evidence="12" id="KW-0805">Transcription regulation</keyword>
<comment type="caution">
    <text evidence="15">The sequence shown here is derived from an EMBL/GenBank/DDBJ whole genome shotgun (WGS) entry which is preliminary data.</text>
</comment>
<evidence type="ECO:0000313" key="15">
    <source>
        <dbReference type="EMBL" id="KRH95187.1"/>
    </source>
</evidence>
<evidence type="ECO:0000256" key="8">
    <source>
        <dbReference type="ARBA" id="ARBA00022723"/>
    </source>
</evidence>
<dbReference type="VEuPathDB" id="MicrosporidiaDB:M153_21000360"/>
<dbReference type="GO" id="GO:0003723">
    <property type="term" value="F:RNA binding"/>
    <property type="evidence" value="ECO:0007669"/>
    <property type="project" value="UniProtKB-KW"/>
</dbReference>
<evidence type="ECO:0000256" key="11">
    <source>
        <dbReference type="ARBA" id="ARBA00022884"/>
    </source>
</evidence>
<evidence type="ECO:0000256" key="10">
    <source>
        <dbReference type="ARBA" id="ARBA00022839"/>
    </source>
</evidence>
<keyword evidence="6" id="KW-0963">Cytoplasm</keyword>
<evidence type="ECO:0000256" key="7">
    <source>
        <dbReference type="ARBA" id="ARBA00022722"/>
    </source>
</evidence>
<dbReference type="EMBL" id="LGUB01000003">
    <property type="protein sequence ID" value="KRH95187.1"/>
    <property type="molecule type" value="Genomic_DNA"/>
</dbReference>
<evidence type="ECO:0000256" key="14">
    <source>
        <dbReference type="ARBA" id="ARBA00023242"/>
    </source>
</evidence>
<dbReference type="OrthoDB" id="1164111at2759"/>
<gene>
    <name evidence="15" type="ORF">M153_21000360</name>
</gene>
<keyword evidence="11" id="KW-0694">RNA-binding</keyword>
<evidence type="ECO:0000256" key="6">
    <source>
        <dbReference type="ARBA" id="ARBA00022490"/>
    </source>
</evidence>
<evidence type="ECO:0000256" key="5">
    <source>
        <dbReference type="ARBA" id="ARBA00012161"/>
    </source>
</evidence>
<evidence type="ECO:0000256" key="9">
    <source>
        <dbReference type="ARBA" id="ARBA00022801"/>
    </source>
</evidence>
<evidence type="ECO:0000256" key="13">
    <source>
        <dbReference type="ARBA" id="ARBA00023163"/>
    </source>
</evidence>
<dbReference type="GO" id="GO:0000289">
    <property type="term" value="P:nuclear-transcribed mRNA poly(A) tail shortening"/>
    <property type="evidence" value="ECO:0007669"/>
    <property type="project" value="EnsemblFungi"/>
</dbReference>
<evidence type="ECO:0000256" key="2">
    <source>
        <dbReference type="ARBA" id="ARBA00004123"/>
    </source>
</evidence>
<accession>A0A0R0M160</accession>
<dbReference type="GO" id="GO:0005634">
    <property type="term" value="C:nucleus"/>
    <property type="evidence" value="ECO:0007669"/>
    <property type="project" value="UniProtKB-SubCell"/>
</dbReference>
<keyword evidence="13" id="KW-0804">Transcription</keyword>
<dbReference type="InterPro" id="IPR006941">
    <property type="entry name" value="RNase_CAF1"/>
</dbReference>
<keyword evidence="8" id="KW-0479">Metal-binding</keyword>
<comment type="similarity">
    <text evidence="4">Belongs to the CAF1 family.</text>
</comment>
<evidence type="ECO:0000256" key="1">
    <source>
        <dbReference type="ARBA" id="ARBA00001663"/>
    </source>
</evidence>
<protein>
    <recommendedName>
        <fullName evidence="5">poly(A)-specific ribonuclease</fullName>
        <ecNumber evidence="5">3.1.13.4</ecNumber>
    </recommendedName>
</protein>
<proteinExistence type="inferred from homology"/>
<dbReference type="Proteomes" id="UP000051530">
    <property type="component" value="Unassembled WGS sequence"/>
</dbReference>
<keyword evidence="14" id="KW-0539">Nucleus</keyword>
<dbReference type="GO" id="GO:0030015">
    <property type="term" value="C:CCR4-NOT core complex"/>
    <property type="evidence" value="ECO:0007669"/>
    <property type="project" value="EnsemblFungi"/>
</dbReference>
<keyword evidence="9" id="KW-0378">Hydrolase</keyword>